<evidence type="ECO:0000256" key="13">
    <source>
        <dbReference type="PIRSR" id="PIRSR602401-1"/>
    </source>
</evidence>
<evidence type="ECO:0000256" key="9">
    <source>
        <dbReference type="ARBA" id="ARBA00023002"/>
    </source>
</evidence>
<dbReference type="InterPro" id="IPR001128">
    <property type="entry name" value="Cyt_P450"/>
</dbReference>
<dbReference type="CDD" id="cd11055">
    <property type="entry name" value="CYP3A-like"/>
    <property type="match status" value="1"/>
</dbReference>
<evidence type="ECO:0000256" key="4">
    <source>
        <dbReference type="ARBA" id="ARBA00010617"/>
    </source>
</evidence>
<evidence type="ECO:0000256" key="7">
    <source>
        <dbReference type="ARBA" id="ARBA00022824"/>
    </source>
</evidence>
<keyword evidence="8" id="KW-0492">Microsome</keyword>
<feature type="transmembrane region" description="Helical" evidence="15">
    <location>
        <begin position="294"/>
        <end position="317"/>
    </location>
</feature>
<dbReference type="Pfam" id="PF00067">
    <property type="entry name" value="p450"/>
    <property type="match status" value="1"/>
</dbReference>
<dbReference type="GO" id="GO:0005789">
    <property type="term" value="C:endoplasmic reticulum membrane"/>
    <property type="evidence" value="ECO:0007669"/>
    <property type="project" value="UniProtKB-SubCell"/>
</dbReference>
<dbReference type="Gene3D" id="1.10.630.10">
    <property type="entry name" value="Cytochrome P450"/>
    <property type="match status" value="1"/>
</dbReference>
<sequence>MLLFILGSTLLLALLFTYFFLRRHYGQVEKLLLPHVKPFLCFGSPPYNWHDRVHHEYFNEAFKRFKSKTFTRYAGSTPTIVTIDPEIVKQVTIKQFQNFPMVLNAEAKDKHLSLDISHGVLWKTLRKELSPVFTSGKLKGMMEPVTEIGDQFVAHIHKNQSPGKSLFIKDMFQGLTLDVINACAFGIKTNSREDPDHHLLQISKKMMESAIISTNWGTSIFFLLFGLFPELITVFNFFGSGYDKMIDVANSIIHQREKDDIQKKDFINVLVEMRKKSREDSNSLLNDDIITAQAVIFFLAGYVTTSLSFCSIVYVLATNPELQEKLHGEILLSEEEEYQETHYITAFIKETLRMYPPATLHTRVCTNDTEVEGIPVKKGTQIEMPIYASHYNPEFFPSPHEFKPERFLGNVEIIPNTYRPFGDGNRICIAYRFAMMELKVLTEKIVKNFKILPTSDTKLSPKKGALFLLEINDMGVEFESRV</sequence>
<reference evidence="16" key="1">
    <citation type="submission" date="2009-03" db="EMBL/GenBank/DDBJ databases">
        <title>Caligus clemensi ESTs and full-length cDNAs.</title>
        <authorList>
            <person name="Yasuike M."/>
            <person name="von Schalburg K."/>
            <person name="Cooper G."/>
            <person name="Leong J."/>
            <person name="Jones S.R.M."/>
            <person name="Koop B.F."/>
        </authorList>
    </citation>
    <scope>NUCLEOTIDE SEQUENCE</scope>
    <source>
        <tissue evidence="16">Whole</tissue>
    </source>
</reference>
<dbReference type="SUPFAM" id="SSF48264">
    <property type="entry name" value="Cytochrome P450"/>
    <property type="match status" value="1"/>
</dbReference>
<dbReference type="PANTHER" id="PTHR24292:SF102">
    <property type="entry name" value="CYTOCHROME P450 FAMILY-RELATED"/>
    <property type="match status" value="1"/>
</dbReference>
<dbReference type="InterPro" id="IPR050476">
    <property type="entry name" value="Insect_CytP450_Detox"/>
</dbReference>
<keyword evidence="6 13" id="KW-0479">Metal-binding</keyword>
<keyword evidence="11 14" id="KW-0503">Monooxygenase</keyword>
<protein>
    <submittedName>
        <fullName evidence="16">Cytochrome P450 3A24</fullName>
    </submittedName>
</protein>
<evidence type="ECO:0000256" key="2">
    <source>
        <dbReference type="ARBA" id="ARBA00004174"/>
    </source>
</evidence>
<feature type="transmembrane region" description="Helical" evidence="15">
    <location>
        <begin position="216"/>
        <end position="238"/>
    </location>
</feature>
<dbReference type="PANTHER" id="PTHR24292">
    <property type="entry name" value="CYTOCHROME P450"/>
    <property type="match status" value="1"/>
</dbReference>
<organism evidence="16">
    <name type="scientific">Caligus clemensi</name>
    <name type="common">Sea louse</name>
    <dbReference type="NCBI Taxonomy" id="344056"/>
    <lineage>
        <taxon>Eukaryota</taxon>
        <taxon>Metazoa</taxon>
        <taxon>Ecdysozoa</taxon>
        <taxon>Arthropoda</taxon>
        <taxon>Crustacea</taxon>
        <taxon>Multicrustacea</taxon>
        <taxon>Hexanauplia</taxon>
        <taxon>Copepoda</taxon>
        <taxon>Siphonostomatoida</taxon>
        <taxon>Caligidae</taxon>
        <taxon>Caligus</taxon>
    </lineage>
</organism>
<name>C1C148_CALCM</name>
<dbReference type="PROSITE" id="PS00086">
    <property type="entry name" value="CYTOCHROME_P450"/>
    <property type="match status" value="1"/>
</dbReference>
<accession>C1C148</accession>
<keyword evidence="9 14" id="KW-0560">Oxidoreductase</keyword>
<dbReference type="InterPro" id="IPR002401">
    <property type="entry name" value="Cyt_P450_E_grp-I"/>
</dbReference>
<gene>
    <name evidence="16" type="primary">CP3AO</name>
</gene>
<evidence type="ECO:0000256" key="15">
    <source>
        <dbReference type="SAM" id="Phobius"/>
    </source>
</evidence>
<dbReference type="FunFam" id="1.10.630.10:FF:000182">
    <property type="entry name" value="Cytochrome P450 3A4"/>
    <property type="match status" value="1"/>
</dbReference>
<evidence type="ECO:0000256" key="3">
    <source>
        <dbReference type="ARBA" id="ARBA00004406"/>
    </source>
</evidence>
<evidence type="ECO:0000256" key="12">
    <source>
        <dbReference type="ARBA" id="ARBA00023136"/>
    </source>
</evidence>
<evidence type="ECO:0000256" key="10">
    <source>
        <dbReference type="ARBA" id="ARBA00023004"/>
    </source>
</evidence>
<feature type="binding site" description="axial binding residue" evidence="13">
    <location>
        <position position="428"/>
    </location>
    <ligand>
        <name>heme</name>
        <dbReference type="ChEBI" id="CHEBI:30413"/>
    </ligand>
    <ligandPart>
        <name>Fe</name>
        <dbReference type="ChEBI" id="CHEBI:18248"/>
    </ligandPart>
</feature>
<evidence type="ECO:0000256" key="11">
    <source>
        <dbReference type="ARBA" id="ARBA00023033"/>
    </source>
</evidence>
<comment type="similarity">
    <text evidence="4 14">Belongs to the cytochrome P450 family.</text>
</comment>
<keyword evidence="12 15" id="KW-0472">Membrane</keyword>
<dbReference type="GO" id="GO:0020037">
    <property type="term" value="F:heme binding"/>
    <property type="evidence" value="ECO:0007669"/>
    <property type="project" value="InterPro"/>
</dbReference>
<evidence type="ECO:0000256" key="5">
    <source>
        <dbReference type="ARBA" id="ARBA00022617"/>
    </source>
</evidence>
<evidence type="ECO:0000256" key="14">
    <source>
        <dbReference type="RuleBase" id="RU000461"/>
    </source>
</evidence>
<keyword evidence="15" id="KW-1133">Transmembrane helix</keyword>
<dbReference type="GO" id="GO:0004497">
    <property type="term" value="F:monooxygenase activity"/>
    <property type="evidence" value="ECO:0007669"/>
    <property type="project" value="UniProtKB-KW"/>
</dbReference>
<proteinExistence type="evidence at transcript level"/>
<evidence type="ECO:0000256" key="1">
    <source>
        <dbReference type="ARBA" id="ARBA00001971"/>
    </source>
</evidence>
<dbReference type="GO" id="GO:0016705">
    <property type="term" value="F:oxidoreductase activity, acting on paired donors, with incorporation or reduction of molecular oxygen"/>
    <property type="evidence" value="ECO:0007669"/>
    <property type="project" value="InterPro"/>
</dbReference>
<dbReference type="AlphaFoldDB" id="C1C148"/>
<comment type="subcellular location">
    <subcellularLocation>
        <location evidence="3">Endoplasmic reticulum membrane</location>
        <topology evidence="3">Peripheral membrane protein</topology>
    </subcellularLocation>
    <subcellularLocation>
        <location evidence="2">Microsome membrane</location>
        <topology evidence="2">Peripheral membrane protein</topology>
    </subcellularLocation>
</comment>
<evidence type="ECO:0000256" key="6">
    <source>
        <dbReference type="ARBA" id="ARBA00022723"/>
    </source>
</evidence>
<keyword evidence="5 13" id="KW-0349">Heme</keyword>
<evidence type="ECO:0000313" key="16">
    <source>
        <dbReference type="EMBL" id="ACO15001.1"/>
    </source>
</evidence>
<keyword evidence="7" id="KW-0256">Endoplasmic reticulum</keyword>
<dbReference type="GO" id="GO:0005506">
    <property type="term" value="F:iron ion binding"/>
    <property type="evidence" value="ECO:0007669"/>
    <property type="project" value="InterPro"/>
</dbReference>
<keyword evidence="15" id="KW-0812">Transmembrane</keyword>
<dbReference type="PRINTS" id="PR00463">
    <property type="entry name" value="EP450I"/>
</dbReference>
<dbReference type="EMBL" id="BT080577">
    <property type="protein sequence ID" value="ACO15001.1"/>
    <property type="molecule type" value="mRNA"/>
</dbReference>
<dbReference type="PRINTS" id="PR00385">
    <property type="entry name" value="P450"/>
</dbReference>
<dbReference type="InterPro" id="IPR036396">
    <property type="entry name" value="Cyt_P450_sf"/>
</dbReference>
<evidence type="ECO:0000256" key="8">
    <source>
        <dbReference type="ARBA" id="ARBA00022848"/>
    </source>
</evidence>
<dbReference type="InterPro" id="IPR017972">
    <property type="entry name" value="Cyt_P450_CS"/>
</dbReference>
<comment type="cofactor">
    <cofactor evidence="1 13">
        <name>heme</name>
        <dbReference type="ChEBI" id="CHEBI:30413"/>
    </cofactor>
</comment>
<keyword evidence="10 13" id="KW-0408">Iron</keyword>